<protein>
    <recommendedName>
        <fullName evidence="3">Rna-directed dna polymerase from mobile element jockey-like</fullName>
    </recommendedName>
</protein>
<dbReference type="PANTHER" id="PTHR33332">
    <property type="entry name" value="REVERSE TRANSCRIPTASE DOMAIN-CONTAINING PROTEIN"/>
    <property type="match status" value="1"/>
</dbReference>
<evidence type="ECO:0008006" key="3">
    <source>
        <dbReference type="Google" id="ProtNLM"/>
    </source>
</evidence>
<dbReference type="OrthoDB" id="410381at2759"/>
<organism evidence="1 2">
    <name type="scientific">Limosa lapponica baueri</name>
    <dbReference type="NCBI Taxonomy" id="1758121"/>
    <lineage>
        <taxon>Eukaryota</taxon>
        <taxon>Metazoa</taxon>
        <taxon>Chordata</taxon>
        <taxon>Craniata</taxon>
        <taxon>Vertebrata</taxon>
        <taxon>Euteleostomi</taxon>
        <taxon>Archelosauria</taxon>
        <taxon>Archosauria</taxon>
        <taxon>Dinosauria</taxon>
        <taxon>Saurischia</taxon>
        <taxon>Theropoda</taxon>
        <taxon>Coelurosauria</taxon>
        <taxon>Aves</taxon>
        <taxon>Neognathae</taxon>
        <taxon>Neoaves</taxon>
        <taxon>Charadriiformes</taxon>
        <taxon>Scolopacidae</taxon>
        <taxon>Limosa</taxon>
    </lineage>
</organism>
<dbReference type="Proteomes" id="UP000233556">
    <property type="component" value="Unassembled WGS sequence"/>
</dbReference>
<reference evidence="2" key="1">
    <citation type="submission" date="2017-11" db="EMBL/GenBank/DDBJ databases">
        <authorList>
            <person name="Lima N.C."/>
            <person name="Parody-Merino A.M."/>
            <person name="Battley P.F."/>
            <person name="Fidler A.E."/>
            <person name="Prosdocimi F."/>
        </authorList>
    </citation>
    <scope>NUCLEOTIDE SEQUENCE [LARGE SCALE GENOMIC DNA]</scope>
</reference>
<sequence>MRFNETKCRVLHLGWGKPWYQYRLGNEGIESSPAKKDLRVLVAEKLDTSGQCALAAQKANCILGCINRSVTSRLREVILLLHSAYWFEKVTVEKNHLEYKKGYLVSG</sequence>
<accession>A0A2I0TMY1</accession>
<evidence type="ECO:0000313" key="2">
    <source>
        <dbReference type="Proteomes" id="UP000233556"/>
    </source>
</evidence>
<name>A0A2I0TMY1_LIMLA</name>
<reference evidence="2" key="2">
    <citation type="submission" date="2017-12" db="EMBL/GenBank/DDBJ databases">
        <title>Genome sequence of the Bar-tailed Godwit (Limosa lapponica baueri).</title>
        <authorList>
            <person name="Lima N.C.B."/>
            <person name="Parody-Merino A.M."/>
            <person name="Battley P.F."/>
            <person name="Fidler A.E."/>
            <person name="Prosdocimi F."/>
        </authorList>
    </citation>
    <scope>NUCLEOTIDE SEQUENCE [LARGE SCALE GENOMIC DNA]</scope>
</reference>
<dbReference type="AlphaFoldDB" id="A0A2I0TMY1"/>
<evidence type="ECO:0000313" key="1">
    <source>
        <dbReference type="EMBL" id="PKU35159.1"/>
    </source>
</evidence>
<gene>
    <name evidence="1" type="ORF">llap_14537</name>
</gene>
<keyword evidence="2" id="KW-1185">Reference proteome</keyword>
<proteinExistence type="predicted"/>
<dbReference type="EMBL" id="KZ508473">
    <property type="protein sequence ID" value="PKU35159.1"/>
    <property type="molecule type" value="Genomic_DNA"/>
</dbReference>